<reference evidence="1" key="2">
    <citation type="journal article" date="2015" name="Fish Shellfish Immunol.">
        <title>Early steps in the European eel (Anguilla anguilla)-Vibrio vulnificus interaction in the gills: Role of the RtxA13 toxin.</title>
        <authorList>
            <person name="Callol A."/>
            <person name="Pajuelo D."/>
            <person name="Ebbesson L."/>
            <person name="Teles M."/>
            <person name="MacKenzie S."/>
            <person name="Amaro C."/>
        </authorList>
    </citation>
    <scope>NUCLEOTIDE SEQUENCE</scope>
</reference>
<proteinExistence type="predicted"/>
<reference evidence="1" key="1">
    <citation type="submission" date="2014-11" db="EMBL/GenBank/DDBJ databases">
        <authorList>
            <person name="Amaro Gonzalez C."/>
        </authorList>
    </citation>
    <scope>NUCLEOTIDE SEQUENCE</scope>
</reference>
<dbReference type="EMBL" id="GBXM01099271">
    <property type="protein sequence ID" value="JAH09306.1"/>
    <property type="molecule type" value="Transcribed_RNA"/>
</dbReference>
<protein>
    <submittedName>
        <fullName evidence="1">Uncharacterized protein</fullName>
    </submittedName>
</protein>
<organism evidence="1">
    <name type="scientific">Anguilla anguilla</name>
    <name type="common">European freshwater eel</name>
    <name type="synonym">Muraena anguilla</name>
    <dbReference type="NCBI Taxonomy" id="7936"/>
    <lineage>
        <taxon>Eukaryota</taxon>
        <taxon>Metazoa</taxon>
        <taxon>Chordata</taxon>
        <taxon>Craniata</taxon>
        <taxon>Vertebrata</taxon>
        <taxon>Euteleostomi</taxon>
        <taxon>Actinopterygii</taxon>
        <taxon>Neopterygii</taxon>
        <taxon>Teleostei</taxon>
        <taxon>Anguilliformes</taxon>
        <taxon>Anguillidae</taxon>
        <taxon>Anguilla</taxon>
    </lineage>
</organism>
<sequence length="36" mass="4134">MFSGFSRLQHLFIKAENRATQASMEWVCLTKAGWST</sequence>
<evidence type="ECO:0000313" key="1">
    <source>
        <dbReference type="EMBL" id="JAI01945.1"/>
    </source>
</evidence>
<name>A0A0E9XH19_ANGAN</name>
<dbReference type="AlphaFoldDB" id="A0A0E9XH19"/>
<accession>A0A0E9XH19</accession>
<dbReference type="EMBL" id="GBXM01006633">
    <property type="protein sequence ID" value="JAI01945.1"/>
    <property type="molecule type" value="Transcribed_RNA"/>
</dbReference>